<organism evidence="2 3">
    <name type="scientific">Prorocentrum cordatum</name>
    <dbReference type="NCBI Taxonomy" id="2364126"/>
    <lineage>
        <taxon>Eukaryota</taxon>
        <taxon>Sar</taxon>
        <taxon>Alveolata</taxon>
        <taxon>Dinophyceae</taxon>
        <taxon>Prorocentrales</taxon>
        <taxon>Prorocentraceae</taxon>
        <taxon>Prorocentrum</taxon>
    </lineage>
</organism>
<sequence>APRRCSPRRGGGGRGGRRARGALAATGRLPRRAPDGARAVEEVVGPAARAGGRDDRVVGGRGHHLQGALPRAGAGAAARPAGRGAVRLRAEGALRPDPVPAGARLPRLRGQRARGLWLRPPRPLHGRGDVRPVPGGRGEARAPGHDRRPRLAHRRAGGPAGRGLR</sequence>
<feature type="compositionally biased region" description="Basic residues" evidence="1">
    <location>
        <begin position="147"/>
        <end position="156"/>
    </location>
</feature>
<feature type="non-terminal residue" evidence="2">
    <location>
        <position position="1"/>
    </location>
</feature>
<dbReference type="Proteomes" id="UP001189429">
    <property type="component" value="Unassembled WGS sequence"/>
</dbReference>
<feature type="compositionally biased region" description="Low complexity" evidence="1">
    <location>
        <begin position="67"/>
        <end position="80"/>
    </location>
</feature>
<evidence type="ECO:0000313" key="3">
    <source>
        <dbReference type="Proteomes" id="UP001189429"/>
    </source>
</evidence>
<protein>
    <submittedName>
        <fullName evidence="2">Uncharacterized protein</fullName>
    </submittedName>
</protein>
<gene>
    <name evidence="2" type="ORF">PCOR1329_LOCUS19671</name>
</gene>
<name>A0ABN9RE26_9DINO</name>
<proteinExistence type="predicted"/>
<feature type="compositionally biased region" description="Basic and acidic residues" evidence="1">
    <location>
        <begin position="32"/>
        <end position="41"/>
    </location>
</feature>
<evidence type="ECO:0000256" key="1">
    <source>
        <dbReference type="SAM" id="MobiDB-lite"/>
    </source>
</evidence>
<keyword evidence="3" id="KW-1185">Reference proteome</keyword>
<comment type="caution">
    <text evidence="2">The sequence shown here is derived from an EMBL/GenBank/DDBJ whole genome shotgun (WGS) entry which is preliminary data.</text>
</comment>
<evidence type="ECO:0000313" key="2">
    <source>
        <dbReference type="EMBL" id="CAK0816907.1"/>
    </source>
</evidence>
<accession>A0ABN9RE26</accession>
<feature type="region of interest" description="Disordered" evidence="1">
    <location>
        <begin position="112"/>
        <end position="165"/>
    </location>
</feature>
<feature type="region of interest" description="Disordered" evidence="1">
    <location>
        <begin position="1"/>
        <end position="80"/>
    </location>
</feature>
<dbReference type="EMBL" id="CAUYUJ010006311">
    <property type="protein sequence ID" value="CAK0816907.1"/>
    <property type="molecule type" value="Genomic_DNA"/>
</dbReference>
<feature type="non-terminal residue" evidence="2">
    <location>
        <position position="165"/>
    </location>
</feature>
<reference evidence="2" key="1">
    <citation type="submission" date="2023-10" db="EMBL/GenBank/DDBJ databases">
        <authorList>
            <person name="Chen Y."/>
            <person name="Shah S."/>
            <person name="Dougan E. K."/>
            <person name="Thang M."/>
            <person name="Chan C."/>
        </authorList>
    </citation>
    <scope>NUCLEOTIDE SEQUENCE [LARGE SCALE GENOMIC DNA]</scope>
</reference>